<feature type="signal peptide" evidence="2">
    <location>
        <begin position="1"/>
        <end position="19"/>
    </location>
</feature>
<dbReference type="PROSITE" id="PS51257">
    <property type="entry name" value="PROKAR_LIPOPROTEIN"/>
    <property type="match status" value="1"/>
</dbReference>
<sequence length="209" mass="22431">MRWFPTLMCAALLPCAALTACNRPDPSEPVQPIASDAPSVVTPEAPVAPSTDAAQPSNKYATNPAPVADAAPTPTKLDDRSTAVNLIRSYYNAINRHEYSRAHDYWNEGSAVQPLADFKRGFSDTAFVDVEFGEVTSDAGMSQRWSSVPVVLSVTTTAGRTRWFGGCYVTHLTVPEVQNTPTPEPMSIDRAKMTAAGNLSAARKLAICT</sequence>
<proteinExistence type="predicted"/>
<keyword evidence="4" id="KW-1185">Reference proteome</keyword>
<dbReference type="Proteomes" id="UP001356170">
    <property type="component" value="Unassembled WGS sequence"/>
</dbReference>
<gene>
    <name evidence="3" type="ORF">V3390_03175</name>
</gene>
<name>A0ABU7UY99_9GAMM</name>
<evidence type="ECO:0000313" key="4">
    <source>
        <dbReference type="Proteomes" id="UP001356170"/>
    </source>
</evidence>
<feature type="region of interest" description="Disordered" evidence="1">
    <location>
        <begin position="29"/>
        <end position="77"/>
    </location>
</feature>
<organism evidence="3 4">
    <name type="scientific">Aquilutibacter rugosus</name>
    <dbReference type="NCBI Taxonomy" id="3115820"/>
    <lineage>
        <taxon>Bacteria</taxon>
        <taxon>Pseudomonadati</taxon>
        <taxon>Pseudomonadota</taxon>
        <taxon>Gammaproteobacteria</taxon>
        <taxon>Lysobacterales</taxon>
        <taxon>Lysobacteraceae</taxon>
        <taxon>Aquilutibacter</taxon>
    </lineage>
</organism>
<evidence type="ECO:0008006" key="5">
    <source>
        <dbReference type="Google" id="ProtNLM"/>
    </source>
</evidence>
<reference evidence="3 4" key="1">
    <citation type="submission" date="2024-01" db="EMBL/GenBank/DDBJ databases">
        <title>Novel species of the genus Luteimonas isolated from rivers.</title>
        <authorList>
            <person name="Lu H."/>
        </authorList>
    </citation>
    <scope>NUCLEOTIDE SEQUENCE [LARGE SCALE GENOMIC DNA]</scope>
    <source>
        <strain evidence="3 4">FXH3W</strain>
    </source>
</reference>
<keyword evidence="2" id="KW-0732">Signal</keyword>
<feature type="chain" id="PRO_5046630769" description="Lipoprotein" evidence="2">
    <location>
        <begin position="20"/>
        <end position="209"/>
    </location>
</feature>
<dbReference type="EMBL" id="JAZHBO010000001">
    <property type="protein sequence ID" value="MEF2155233.1"/>
    <property type="molecule type" value="Genomic_DNA"/>
</dbReference>
<evidence type="ECO:0000256" key="1">
    <source>
        <dbReference type="SAM" id="MobiDB-lite"/>
    </source>
</evidence>
<accession>A0ABU7UY99</accession>
<evidence type="ECO:0000256" key="2">
    <source>
        <dbReference type="SAM" id="SignalP"/>
    </source>
</evidence>
<evidence type="ECO:0000313" key="3">
    <source>
        <dbReference type="EMBL" id="MEF2155233.1"/>
    </source>
</evidence>
<dbReference type="RefSeq" id="WP_331703316.1">
    <property type="nucleotide sequence ID" value="NZ_JAZHBO010000001.1"/>
</dbReference>
<comment type="caution">
    <text evidence="3">The sequence shown here is derived from an EMBL/GenBank/DDBJ whole genome shotgun (WGS) entry which is preliminary data.</text>
</comment>
<feature type="compositionally biased region" description="Low complexity" evidence="1">
    <location>
        <begin position="61"/>
        <end position="75"/>
    </location>
</feature>
<protein>
    <recommendedName>
        <fullName evidence="5">Lipoprotein</fullName>
    </recommendedName>
</protein>